<dbReference type="CDD" id="cd00560">
    <property type="entry name" value="PanC"/>
    <property type="match status" value="1"/>
</dbReference>
<feature type="binding site" evidence="15">
    <location>
        <position position="63"/>
    </location>
    <ligand>
        <name>(R)-pantoate</name>
        <dbReference type="ChEBI" id="CHEBI:15980"/>
    </ligand>
</feature>
<comment type="subunit">
    <text evidence="15">Homodimer.</text>
</comment>
<dbReference type="InterPro" id="IPR003721">
    <property type="entry name" value="Pantoate_ligase"/>
</dbReference>
<evidence type="ECO:0000256" key="3">
    <source>
        <dbReference type="ARBA" id="ARBA00009256"/>
    </source>
</evidence>
<comment type="miscellaneous">
    <text evidence="15">The reaction proceeds by a bi uni uni bi ping pong mechanism.</text>
</comment>
<evidence type="ECO:0000256" key="6">
    <source>
        <dbReference type="ARBA" id="ARBA00022490"/>
    </source>
</evidence>
<dbReference type="PANTHER" id="PTHR21299:SF1">
    <property type="entry name" value="PANTOATE--BETA-ALANINE LIGASE"/>
    <property type="match status" value="1"/>
</dbReference>
<keyword evidence="9 15" id="KW-0547">Nucleotide-binding</keyword>
<dbReference type="GO" id="GO:0005829">
    <property type="term" value="C:cytosol"/>
    <property type="evidence" value="ECO:0007669"/>
    <property type="project" value="TreeGrafter"/>
</dbReference>
<dbReference type="PANTHER" id="PTHR21299">
    <property type="entry name" value="CYTIDYLATE KINASE/PANTOATE-BETA-ALANINE LIGASE"/>
    <property type="match status" value="1"/>
</dbReference>
<sequence length="289" mass="32164">MSPLLIRKPGELRELSRRWRKEGEIVGLVPTMGALHEGHLSLVRRAREECGKVVVSVFVNPTQFGEGEDFERYPRDLERDRRLLGEAGCDAVFAPAVEDMYGGGTTDLSSGERVFVEAGRLGELWEGEERPGHFRGVCTVVAMLFNAAEPDRAYFGEKDYQQLKVIQKMVRELLFGVEVVPCPTVREPDGLALSSRNAYLSPQERRAAGALWRALEAAAERARSGERDARRLERTMEEVCRAEPLVRLQYVAVVDAETLERLGALGDRPARALIAAHVGETHLIDNAAL</sequence>
<feature type="binding site" evidence="15">
    <location>
        <position position="63"/>
    </location>
    <ligand>
        <name>beta-alanine</name>
        <dbReference type="ChEBI" id="CHEBI:57966"/>
    </ligand>
</feature>
<dbReference type="GO" id="GO:0005524">
    <property type="term" value="F:ATP binding"/>
    <property type="evidence" value="ECO:0007669"/>
    <property type="project" value="UniProtKB-KW"/>
</dbReference>
<dbReference type="FunFam" id="3.40.50.620:FF:000114">
    <property type="entry name" value="Pantothenate synthetase"/>
    <property type="match status" value="1"/>
</dbReference>
<comment type="subcellular location">
    <subcellularLocation>
        <location evidence="1 15">Cytoplasm</location>
    </subcellularLocation>
</comment>
<feature type="binding site" evidence="15">
    <location>
        <position position="162"/>
    </location>
    <ligand>
        <name>(R)-pantoate</name>
        <dbReference type="ChEBI" id="CHEBI:15980"/>
    </ligand>
</feature>
<dbReference type="Gene3D" id="3.40.50.620">
    <property type="entry name" value="HUPs"/>
    <property type="match status" value="1"/>
</dbReference>
<keyword evidence="8 15" id="KW-0566">Pantothenate biosynthesis</keyword>
<feature type="binding site" evidence="15">
    <location>
        <position position="185"/>
    </location>
    <ligand>
        <name>ATP</name>
        <dbReference type="ChEBI" id="CHEBI:30616"/>
    </ligand>
</feature>
<organism evidence="16 17">
    <name type="scientific">Rubrobacter xylanophilus</name>
    <dbReference type="NCBI Taxonomy" id="49319"/>
    <lineage>
        <taxon>Bacteria</taxon>
        <taxon>Bacillati</taxon>
        <taxon>Actinomycetota</taxon>
        <taxon>Rubrobacteria</taxon>
        <taxon>Rubrobacterales</taxon>
        <taxon>Rubrobacteraceae</taxon>
        <taxon>Rubrobacter</taxon>
    </lineage>
</organism>
<dbReference type="UniPathway" id="UPA00028">
    <property type="reaction ID" value="UER00005"/>
</dbReference>
<dbReference type="InterPro" id="IPR042176">
    <property type="entry name" value="Pantoate_ligase_C"/>
</dbReference>
<feature type="active site" description="Proton donor" evidence="15">
    <location>
        <position position="39"/>
    </location>
</feature>
<accession>A0A510HIT6</accession>
<comment type="function">
    <text evidence="13 15">Catalyzes the condensation of pantoate with beta-alanine in an ATP-dependent reaction via a pantoyl-adenylate intermediate.</text>
</comment>
<evidence type="ECO:0000256" key="10">
    <source>
        <dbReference type="ARBA" id="ARBA00022840"/>
    </source>
</evidence>
<keyword evidence="7 15" id="KW-0436">Ligase</keyword>
<dbReference type="AlphaFoldDB" id="A0A510HIT6"/>
<dbReference type="Gene3D" id="3.30.1300.10">
    <property type="entry name" value="Pantoate-beta-alanine ligase, C-terminal domain"/>
    <property type="match status" value="1"/>
</dbReference>
<dbReference type="RefSeq" id="WP_143527872.1">
    <property type="nucleotide sequence ID" value="NZ_AP019791.1"/>
</dbReference>
<dbReference type="NCBIfam" id="TIGR00018">
    <property type="entry name" value="panC"/>
    <property type="match status" value="1"/>
</dbReference>
<feature type="binding site" evidence="15">
    <location>
        <begin position="156"/>
        <end position="159"/>
    </location>
    <ligand>
        <name>ATP</name>
        <dbReference type="ChEBI" id="CHEBI:30616"/>
    </ligand>
</feature>
<evidence type="ECO:0000256" key="11">
    <source>
        <dbReference type="ARBA" id="ARBA00032806"/>
    </source>
</evidence>
<evidence type="ECO:0000313" key="17">
    <source>
        <dbReference type="Proteomes" id="UP000318065"/>
    </source>
</evidence>
<evidence type="ECO:0000256" key="1">
    <source>
        <dbReference type="ARBA" id="ARBA00004496"/>
    </source>
</evidence>
<comment type="catalytic activity">
    <reaction evidence="12 15">
        <text>(R)-pantoate + beta-alanine + ATP = (R)-pantothenate + AMP + diphosphate + H(+)</text>
        <dbReference type="Rhea" id="RHEA:10912"/>
        <dbReference type="ChEBI" id="CHEBI:15378"/>
        <dbReference type="ChEBI" id="CHEBI:15980"/>
        <dbReference type="ChEBI" id="CHEBI:29032"/>
        <dbReference type="ChEBI" id="CHEBI:30616"/>
        <dbReference type="ChEBI" id="CHEBI:33019"/>
        <dbReference type="ChEBI" id="CHEBI:57966"/>
        <dbReference type="ChEBI" id="CHEBI:456215"/>
        <dbReference type="EC" id="6.3.2.1"/>
    </reaction>
</comment>
<evidence type="ECO:0000256" key="9">
    <source>
        <dbReference type="ARBA" id="ARBA00022741"/>
    </source>
</evidence>
<comment type="pathway">
    <text evidence="2 15">Cofactor biosynthesis; (R)-pantothenate biosynthesis; (R)-pantothenate from (R)-pantoate and beta-alanine: step 1/1.</text>
</comment>
<evidence type="ECO:0000256" key="5">
    <source>
        <dbReference type="ARBA" id="ARBA00014155"/>
    </source>
</evidence>
<dbReference type="HAMAP" id="MF_00158">
    <property type="entry name" value="PanC"/>
    <property type="match status" value="1"/>
</dbReference>
<dbReference type="EC" id="6.3.2.1" evidence="4 15"/>
<feature type="binding site" evidence="15">
    <location>
        <begin position="32"/>
        <end position="39"/>
    </location>
    <ligand>
        <name>ATP</name>
        <dbReference type="ChEBI" id="CHEBI:30616"/>
    </ligand>
</feature>
<comment type="similarity">
    <text evidence="3 15">Belongs to the pantothenate synthetase family.</text>
</comment>
<keyword evidence="10 15" id="KW-0067">ATP-binding</keyword>
<evidence type="ECO:0000256" key="4">
    <source>
        <dbReference type="ARBA" id="ARBA00012219"/>
    </source>
</evidence>
<keyword evidence="17" id="KW-1185">Reference proteome</keyword>
<evidence type="ECO:0000256" key="8">
    <source>
        <dbReference type="ARBA" id="ARBA00022655"/>
    </source>
</evidence>
<dbReference type="InterPro" id="IPR014729">
    <property type="entry name" value="Rossmann-like_a/b/a_fold"/>
</dbReference>
<name>A0A510HIT6_9ACTN</name>
<dbReference type="SUPFAM" id="SSF52374">
    <property type="entry name" value="Nucleotidylyl transferase"/>
    <property type="match status" value="1"/>
</dbReference>
<feature type="binding site" evidence="15">
    <location>
        <begin position="193"/>
        <end position="196"/>
    </location>
    <ligand>
        <name>ATP</name>
        <dbReference type="ChEBI" id="CHEBI:30616"/>
    </ligand>
</feature>
<dbReference type="OrthoDB" id="9773087at2"/>
<gene>
    <name evidence="15 16" type="primary">panC</name>
    <name evidence="16" type="ORF">RxyAA322_16920</name>
</gene>
<dbReference type="GO" id="GO:0004592">
    <property type="term" value="F:pantoate-beta-alanine ligase activity"/>
    <property type="evidence" value="ECO:0007669"/>
    <property type="project" value="UniProtKB-UniRule"/>
</dbReference>
<evidence type="ECO:0000256" key="14">
    <source>
        <dbReference type="ARBA" id="ARBA00077433"/>
    </source>
</evidence>
<evidence type="ECO:0000256" key="7">
    <source>
        <dbReference type="ARBA" id="ARBA00022598"/>
    </source>
</evidence>
<dbReference type="InterPro" id="IPR004821">
    <property type="entry name" value="Cyt_trans-like"/>
</dbReference>
<dbReference type="GO" id="GO:0015940">
    <property type="term" value="P:pantothenate biosynthetic process"/>
    <property type="evidence" value="ECO:0007669"/>
    <property type="project" value="UniProtKB-UniRule"/>
</dbReference>
<reference evidence="16" key="1">
    <citation type="journal article" date="2019" name="Microbiol. Resour. Announc.">
        <title>Complete Genome Sequence of Rubrobacter xylanophilus Strain AA3-22, Isolated from Arima Onsen in Japan.</title>
        <authorList>
            <person name="Tomariguchi N."/>
            <person name="Miyazaki K."/>
        </authorList>
    </citation>
    <scope>NUCLEOTIDE SEQUENCE [LARGE SCALE GENOMIC DNA]</scope>
    <source>
        <strain evidence="16">AA3-22</strain>
    </source>
</reference>
<proteinExistence type="inferred from homology"/>
<evidence type="ECO:0000313" key="16">
    <source>
        <dbReference type="EMBL" id="BBL79838.1"/>
    </source>
</evidence>
<evidence type="ECO:0000256" key="15">
    <source>
        <dbReference type="HAMAP-Rule" id="MF_00158"/>
    </source>
</evidence>
<dbReference type="Pfam" id="PF02569">
    <property type="entry name" value="Pantoate_ligase"/>
    <property type="match status" value="1"/>
</dbReference>
<evidence type="ECO:0000256" key="13">
    <source>
        <dbReference type="ARBA" id="ARBA00055042"/>
    </source>
</evidence>
<dbReference type="NCBIfam" id="TIGR00125">
    <property type="entry name" value="cyt_tran_rel"/>
    <property type="match status" value="1"/>
</dbReference>
<protein>
    <recommendedName>
        <fullName evidence="5 15">Pantothenate synthetase</fullName>
        <shortName evidence="15">PS</shortName>
        <ecNumber evidence="4 15">6.3.2.1</ecNumber>
    </recommendedName>
    <alternativeName>
        <fullName evidence="14 15">Pantoate--beta-alanine ligase</fullName>
    </alternativeName>
    <alternativeName>
        <fullName evidence="11 15">Pantoate-activating enzyme</fullName>
    </alternativeName>
</protein>
<dbReference type="Proteomes" id="UP000318065">
    <property type="component" value="Chromosome"/>
</dbReference>
<dbReference type="EMBL" id="AP019791">
    <property type="protein sequence ID" value="BBL79838.1"/>
    <property type="molecule type" value="Genomic_DNA"/>
</dbReference>
<evidence type="ECO:0000256" key="2">
    <source>
        <dbReference type="ARBA" id="ARBA00004990"/>
    </source>
</evidence>
<keyword evidence="6 15" id="KW-0963">Cytoplasm</keyword>
<evidence type="ECO:0000256" key="12">
    <source>
        <dbReference type="ARBA" id="ARBA00048258"/>
    </source>
</evidence>